<comment type="catalytic activity">
    <reaction evidence="13">
        <text>L-seryl-[protein] + ATP = O-phospho-L-seryl-[protein] + ADP + H(+)</text>
        <dbReference type="Rhea" id="RHEA:17989"/>
        <dbReference type="Rhea" id="RHEA-COMP:9863"/>
        <dbReference type="Rhea" id="RHEA-COMP:11604"/>
        <dbReference type="ChEBI" id="CHEBI:15378"/>
        <dbReference type="ChEBI" id="CHEBI:29999"/>
        <dbReference type="ChEBI" id="CHEBI:30616"/>
        <dbReference type="ChEBI" id="CHEBI:83421"/>
        <dbReference type="ChEBI" id="CHEBI:456216"/>
    </reaction>
</comment>
<dbReference type="PANTHER" id="PTHR27005">
    <property type="entry name" value="WALL-ASSOCIATED RECEPTOR KINASE-LIKE 21"/>
    <property type="match status" value="1"/>
</dbReference>
<dbReference type="PROSITE" id="PS50011">
    <property type="entry name" value="PROTEIN_KINASE_DOM"/>
    <property type="match status" value="1"/>
</dbReference>
<evidence type="ECO:0000256" key="7">
    <source>
        <dbReference type="ARBA" id="ARBA00022777"/>
    </source>
</evidence>
<keyword evidence="12" id="KW-0325">Glycoprotein</keyword>
<protein>
    <recommendedName>
        <fullName evidence="17">Protein kinase domain-containing protein</fullName>
    </recommendedName>
</protein>
<dbReference type="GO" id="GO:0004674">
    <property type="term" value="F:protein serine/threonine kinase activity"/>
    <property type="evidence" value="ECO:0007669"/>
    <property type="project" value="UniProtKB-KW"/>
</dbReference>
<dbReference type="STRING" id="2094558.A0A314XXR7"/>
<evidence type="ECO:0000256" key="16">
    <source>
        <dbReference type="SAM" id="SignalP"/>
    </source>
</evidence>
<organism evidence="18 19">
    <name type="scientific">Prunus yedoensis var. nudiflora</name>
    <dbReference type="NCBI Taxonomy" id="2094558"/>
    <lineage>
        <taxon>Eukaryota</taxon>
        <taxon>Viridiplantae</taxon>
        <taxon>Streptophyta</taxon>
        <taxon>Embryophyta</taxon>
        <taxon>Tracheophyta</taxon>
        <taxon>Spermatophyta</taxon>
        <taxon>Magnoliopsida</taxon>
        <taxon>eudicotyledons</taxon>
        <taxon>Gunneridae</taxon>
        <taxon>Pentapetalae</taxon>
        <taxon>rosids</taxon>
        <taxon>fabids</taxon>
        <taxon>Rosales</taxon>
        <taxon>Rosaceae</taxon>
        <taxon>Amygdaloideae</taxon>
        <taxon>Amygdaleae</taxon>
        <taxon>Prunus</taxon>
    </lineage>
</organism>
<name>A0A314XXR7_PRUYE</name>
<keyword evidence="5 16" id="KW-0732">Signal</keyword>
<dbReference type="Proteomes" id="UP000250321">
    <property type="component" value="Unassembled WGS sequence"/>
</dbReference>
<evidence type="ECO:0000256" key="6">
    <source>
        <dbReference type="ARBA" id="ARBA00022741"/>
    </source>
</evidence>
<dbReference type="InterPro" id="IPR011009">
    <property type="entry name" value="Kinase-like_dom_sf"/>
</dbReference>
<evidence type="ECO:0000313" key="19">
    <source>
        <dbReference type="Proteomes" id="UP000250321"/>
    </source>
</evidence>
<proteinExistence type="predicted"/>
<keyword evidence="11" id="KW-1015">Disulfide bond</keyword>
<keyword evidence="8" id="KW-0067">ATP-binding</keyword>
<evidence type="ECO:0000256" key="13">
    <source>
        <dbReference type="ARBA" id="ARBA00047558"/>
    </source>
</evidence>
<reference evidence="18 19" key="1">
    <citation type="submission" date="2018-02" db="EMBL/GenBank/DDBJ databases">
        <title>Draft genome of wild Prunus yedoensis var. nudiflora.</title>
        <authorList>
            <person name="Baek S."/>
            <person name="Kim J.-H."/>
            <person name="Choi K."/>
            <person name="Kim G.-B."/>
            <person name="Cho A."/>
            <person name="Jang H."/>
            <person name="Shin C.-H."/>
            <person name="Yu H.-J."/>
            <person name="Mun J.-H."/>
        </authorList>
    </citation>
    <scope>NUCLEOTIDE SEQUENCE [LARGE SCALE GENOMIC DNA]</scope>
    <source>
        <strain evidence="19">cv. Jeju island</strain>
        <tissue evidence="18">Leaf</tissue>
    </source>
</reference>
<dbReference type="InterPro" id="IPR013695">
    <property type="entry name" value="WAK"/>
</dbReference>
<dbReference type="Gene3D" id="2.10.25.10">
    <property type="entry name" value="Laminin"/>
    <property type="match status" value="1"/>
</dbReference>
<feature type="chain" id="PRO_5016307078" description="Protein kinase domain-containing protein" evidence="16">
    <location>
        <begin position="29"/>
        <end position="779"/>
    </location>
</feature>
<evidence type="ECO:0000256" key="8">
    <source>
        <dbReference type="ARBA" id="ARBA00022840"/>
    </source>
</evidence>
<keyword evidence="6" id="KW-0547">Nucleotide-binding</keyword>
<dbReference type="SMART" id="SM00220">
    <property type="entry name" value="S_TKc"/>
    <property type="match status" value="1"/>
</dbReference>
<accession>A0A314XXR7</accession>
<gene>
    <name evidence="18" type="ORF">Pyn_18506</name>
</gene>
<dbReference type="AlphaFoldDB" id="A0A314XXR7"/>
<evidence type="ECO:0000256" key="15">
    <source>
        <dbReference type="SAM" id="Phobius"/>
    </source>
</evidence>
<evidence type="ECO:0000313" key="18">
    <source>
        <dbReference type="EMBL" id="PQP99331.1"/>
    </source>
</evidence>
<keyword evidence="3" id="KW-0808">Transferase</keyword>
<dbReference type="FunFam" id="3.30.200.20:FF:000043">
    <property type="entry name" value="Wall-associated receptor kinase 2"/>
    <property type="match status" value="1"/>
</dbReference>
<dbReference type="FunFam" id="1.10.510.10:FF:000084">
    <property type="entry name" value="Wall-associated receptor kinase 2"/>
    <property type="match status" value="1"/>
</dbReference>
<dbReference type="EMBL" id="PJQY01001834">
    <property type="protein sequence ID" value="PQP99331.1"/>
    <property type="molecule type" value="Genomic_DNA"/>
</dbReference>
<sequence length="779" mass="86838">MSMQLLGHHHVIMFVLLFWCSIVTETKPASSSELAPPIAKPNCTTHCGINVSIPYPFGVGPNKDCYFNEWFQIDCNESTGHKPFLRRAQIEVLNISIDGTLQVKSPVTFFGGCKGKETRQAPNLTGSPFVYLDRKNMFTAVSCGHLANMTSDENVVRGCSSTCDDQSTDSATDRCGTFGTNCCQTTIPPNMSVFTTEIQPRDQIDGCNYAFLVDQDWFLNNLSSYRAIQGMDRVPVVLEWNISLDNTSHKAFEGFIGRQVDQYDGNFFNNDSTPYCEIYNATTSSTYNQSSVHCFCPGGFQGNPYLLHPCQDIDECKLNRCMDHVPASWDFGGSPICENFAGGYTCYSNVTRAICDFGGVVHTCYYKPKPPPPYRIRTVLLGVFMGPGLLLLLVGAWYAYKVIKKRKNIKRKEKFFKRNGGLLLQQQLSSGEINVEKIKLFKSEELEKSTDKFNIDRILGQGGQGTVYKGMFADGRIIAVKKSKIIDEGQLSEFINEVVILSQINHRNVVQLLGCCLETEVPLLVYEFIPNGTLSHYIHEQNEDFPLTWKMRLRIATEIAGALSYLHGAASFPIYHRDIKSTNILLDEKYTGKVADFGTSRSIVIGQTHLTTVVHGTFGYLDPEYFQSSQFTEKSDVYSFGVVLVELLTGLQPVFAVTGSQEKEHRSLATCFIISMEEDRLFDILDARVVMEGSKTDITTFANLAKRCLDLNGRNRPTMREVTAELEAIQMLVEKSSNAQHNYNGVELAINDTNGYLDVVSSSTESASDAGTNSASDEV</sequence>
<comment type="caution">
    <text evidence="18">The sequence shown here is derived from an EMBL/GenBank/DDBJ whole genome shotgun (WGS) entry which is preliminary data.</text>
</comment>
<dbReference type="SUPFAM" id="SSF56112">
    <property type="entry name" value="Protein kinase-like (PK-like)"/>
    <property type="match status" value="1"/>
</dbReference>
<evidence type="ECO:0000256" key="9">
    <source>
        <dbReference type="ARBA" id="ARBA00022989"/>
    </source>
</evidence>
<dbReference type="Gene3D" id="1.10.510.10">
    <property type="entry name" value="Transferase(Phosphotransferase) domain 1"/>
    <property type="match status" value="1"/>
</dbReference>
<feature type="domain" description="Protein kinase" evidence="17">
    <location>
        <begin position="453"/>
        <end position="729"/>
    </location>
</feature>
<evidence type="ECO:0000256" key="5">
    <source>
        <dbReference type="ARBA" id="ARBA00022729"/>
    </source>
</evidence>
<evidence type="ECO:0000256" key="4">
    <source>
        <dbReference type="ARBA" id="ARBA00022692"/>
    </source>
</evidence>
<dbReference type="Pfam" id="PF08488">
    <property type="entry name" value="WAK"/>
    <property type="match status" value="1"/>
</dbReference>
<dbReference type="InterPro" id="IPR000719">
    <property type="entry name" value="Prot_kinase_dom"/>
</dbReference>
<comment type="subcellular location">
    <subcellularLocation>
        <location evidence="1">Membrane</location>
        <topology evidence="1">Single-pass type I membrane protein</topology>
    </subcellularLocation>
</comment>
<dbReference type="OrthoDB" id="1163179at2759"/>
<evidence type="ECO:0000256" key="11">
    <source>
        <dbReference type="ARBA" id="ARBA00023157"/>
    </source>
</evidence>
<dbReference type="GO" id="GO:0005524">
    <property type="term" value="F:ATP binding"/>
    <property type="evidence" value="ECO:0007669"/>
    <property type="project" value="UniProtKB-KW"/>
</dbReference>
<keyword evidence="4 15" id="KW-0812">Transmembrane</keyword>
<evidence type="ECO:0000256" key="12">
    <source>
        <dbReference type="ARBA" id="ARBA00023180"/>
    </source>
</evidence>
<dbReference type="GO" id="GO:0005886">
    <property type="term" value="C:plasma membrane"/>
    <property type="evidence" value="ECO:0007669"/>
    <property type="project" value="TreeGrafter"/>
</dbReference>
<dbReference type="InterPro" id="IPR025287">
    <property type="entry name" value="WAK_GUB"/>
</dbReference>
<comment type="catalytic activity">
    <reaction evidence="14">
        <text>L-threonyl-[protein] + ATP = O-phospho-L-threonyl-[protein] + ADP + H(+)</text>
        <dbReference type="Rhea" id="RHEA:46608"/>
        <dbReference type="Rhea" id="RHEA-COMP:11060"/>
        <dbReference type="Rhea" id="RHEA-COMP:11605"/>
        <dbReference type="ChEBI" id="CHEBI:15378"/>
        <dbReference type="ChEBI" id="CHEBI:30013"/>
        <dbReference type="ChEBI" id="CHEBI:30616"/>
        <dbReference type="ChEBI" id="CHEBI:61977"/>
        <dbReference type="ChEBI" id="CHEBI:456216"/>
    </reaction>
</comment>
<dbReference type="GO" id="GO:0030247">
    <property type="term" value="F:polysaccharide binding"/>
    <property type="evidence" value="ECO:0007669"/>
    <property type="project" value="InterPro"/>
</dbReference>
<feature type="signal peptide" evidence="16">
    <location>
        <begin position="1"/>
        <end position="28"/>
    </location>
</feature>
<keyword evidence="7" id="KW-0418">Kinase</keyword>
<dbReference type="InterPro" id="IPR045274">
    <property type="entry name" value="WAK-like"/>
</dbReference>
<evidence type="ECO:0000256" key="14">
    <source>
        <dbReference type="ARBA" id="ARBA00047951"/>
    </source>
</evidence>
<dbReference type="PROSITE" id="PS00108">
    <property type="entry name" value="PROTEIN_KINASE_ST"/>
    <property type="match status" value="1"/>
</dbReference>
<keyword evidence="19" id="KW-1185">Reference proteome</keyword>
<dbReference type="InterPro" id="IPR008271">
    <property type="entry name" value="Ser/Thr_kinase_AS"/>
</dbReference>
<feature type="transmembrane region" description="Helical" evidence="15">
    <location>
        <begin position="379"/>
        <end position="400"/>
    </location>
</feature>
<dbReference type="PANTHER" id="PTHR27005:SF280">
    <property type="entry name" value="WALL-ASSOCIATED RECEPTOR KINASE-LIKE 8"/>
    <property type="match status" value="1"/>
</dbReference>
<dbReference type="GO" id="GO:0007166">
    <property type="term" value="P:cell surface receptor signaling pathway"/>
    <property type="evidence" value="ECO:0007669"/>
    <property type="project" value="InterPro"/>
</dbReference>
<keyword evidence="9 15" id="KW-1133">Transmembrane helix</keyword>
<evidence type="ECO:0000256" key="10">
    <source>
        <dbReference type="ARBA" id="ARBA00023136"/>
    </source>
</evidence>
<keyword evidence="2" id="KW-0723">Serine/threonine-protein kinase</keyword>
<evidence type="ECO:0000256" key="1">
    <source>
        <dbReference type="ARBA" id="ARBA00004479"/>
    </source>
</evidence>
<evidence type="ECO:0000256" key="3">
    <source>
        <dbReference type="ARBA" id="ARBA00022679"/>
    </source>
</evidence>
<dbReference type="Pfam" id="PF13947">
    <property type="entry name" value="GUB_WAK_bind"/>
    <property type="match status" value="1"/>
</dbReference>
<dbReference type="Pfam" id="PF00069">
    <property type="entry name" value="Pkinase"/>
    <property type="match status" value="1"/>
</dbReference>
<evidence type="ECO:0000256" key="2">
    <source>
        <dbReference type="ARBA" id="ARBA00022527"/>
    </source>
</evidence>
<evidence type="ECO:0000259" key="17">
    <source>
        <dbReference type="PROSITE" id="PS50011"/>
    </source>
</evidence>
<dbReference type="Gene3D" id="3.30.200.20">
    <property type="entry name" value="Phosphorylase Kinase, domain 1"/>
    <property type="match status" value="1"/>
</dbReference>
<keyword evidence="10 15" id="KW-0472">Membrane</keyword>